<dbReference type="InterPro" id="IPR044068">
    <property type="entry name" value="CB"/>
</dbReference>
<feature type="domain" description="Core-binding (CB)" evidence="7">
    <location>
        <begin position="98"/>
        <end position="179"/>
    </location>
</feature>
<evidence type="ECO:0000313" key="11">
    <source>
        <dbReference type="Proteomes" id="UP001138708"/>
    </source>
</evidence>
<dbReference type="EMBL" id="JAAEDK010000050">
    <property type="protein sequence ID" value="MBR0661328.1"/>
    <property type="molecule type" value="Genomic_DNA"/>
</dbReference>
<reference evidence="8" key="1">
    <citation type="submission" date="2020-01" db="EMBL/GenBank/DDBJ databases">
        <authorList>
            <person name="Rat A."/>
        </authorList>
    </citation>
    <scope>NUCLEOTIDE SEQUENCE</scope>
    <source>
        <strain evidence="8">LMG 31161</strain>
    </source>
</reference>
<dbReference type="Pfam" id="PF13356">
    <property type="entry name" value="Arm-DNA-bind_3"/>
    <property type="match status" value="1"/>
</dbReference>
<dbReference type="InterPro" id="IPR002104">
    <property type="entry name" value="Integrase_catalytic"/>
</dbReference>
<dbReference type="EMBL" id="JAAVUP010000005">
    <property type="protein sequence ID" value="NKE18818.1"/>
    <property type="molecule type" value="Genomic_DNA"/>
</dbReference>
<keyword evidence="10" id="KW-1185">Reference proteome</keyword>
<dbReference type="InterPro" id="IPR053876">
    <property type="entry name" value="Phage_int_M"/>
</dbReference>
<dbReference type="Gene3D" id="1.10.443.10">
    <property type="entry name" value="Intergrase catalytic core"/>
    <property type="match status" value="1"/>
</dbReference>
<reference evidence="8" key="3">
    <citation type="journal article" date="2021" name="Syst. Appl. Microbiol.">
        <title>Roseomonas hellenica sp. nov., isolated from roots of wild-growing Alkanna tinctoria.</title>
        <authorList>
            <person name="Rat A."/>
            <person name="Naranjo H.D."/>
            <person name="Lebbe L."/>
            <person name="Cnockaert M."/>
            <person name="Krigas N."/>
            <person name="Grigoriadou K."/>
            <person name="Maloupa E."/>
            <person name="Willems A."/>
        </authorList>
    </citation>
    <scope>NUCLEOTIDE SEQUENCE</scope>
    <source>
        <strain evidence="8">LMG 31161</strain>
    </source>
</reference>
<dbReference type="InterPro" id="IPR038488">
    <property type="entry name" value="Integrase_DNA-bd_sf"/>
</dbReference>
<dbReference type="InterPro" id="IPR010998">
    <property type="entry name" value="Integrase_recombinase_N"/>
</dbReference>
<reference evidence="9 10" key="2">
    <citation type="submission" date="2020-02" db="EMBL/GenBank/DDBJ databases">
        <authorList>
            <person name="Sun Q."/>
            <person name="Inoue M."/>
        </authorList>
    </citation>
    <scope>NUCLEOTIDE SEQUENCE [LARGE SCALE GENOMIC DNA]</scope>
    <source>
        <strain evidence="9 10">KCTC 22478</strain>
    </source>
</reference>
<keyword evidence="4" id="KW-0233">DNA recombination</keyword>
<dbReference type="PANTHER" id="PTHR30629:SF2">
    <property type="entry name" value="PROPHAGE INTEGRASE INTS-RELATED"/>
    <property type="match status" value="1"/>
</dbReference>
<dbReference type="InterPro" id="IPR011010">
    <property type="entry name" value="DNA_brk_join_enz"/>
</dbReference>
<evidence type="ECO:0000256" key="4">
    <source>
        <dbReference type="ARBA" id="ARBA00023172"/>
    </source>
</evidence>
<dbReference type="InterPro" id="IPR025166">
    <property type="entry name" value="Integrase_DNA_bind_dom"/>
</dbReference>
<evidence type="ECO:0000313" key="10">
    <source>
        <dbReference type="Proteomes" id="UP000746741"/>
    </source>
</evidence>
<sequence length="442" mass="48172">MEAQNAEPREKAYRLSFGHGLLLEVQPSGAKTWLYRYQHNGKRRDMGLGPLSEVSISAARKAIKAAQAIRETGADPISARRADQREVAQKVEEAAAPLTFRDVAEKLVAAQSPGWSSEKTTASWRLTLDRHAYPAIGDVPVAEIASEHVVRTLSAIWTAQPATARKLQRRISAVLDYATAHGLRTAPNPAAGRVLRLTQALPNVKGKGKRWASLPWQKVPAFLAALDKQTGMAPLALRFAVLTAVRSNEVRQAHWSEIDVGNALWTIPGHRMKGGGAKDLPPHRVPLSRAMLEILCRAVAMRTGEVPTIAQLGAVAALQGDALIFTNPKGEAFSDAALGACIKRLNEGAKPGAEPWRDVDGRPVTAHGFRRSFRTWVDDEHPTERAAAERALAHEGNDKVEEAYRGSDLLPRRRPLMEAWGEFCSKPPAPVKRLRPVAKSAG</sequence>
<dbReference type="InterPro" id="IPR050808">
    <property type="entry name" value="Phage_Integrase"/>
</dbReference>
<dbReference type="Proteomes" id="UP000746741">
    <property type="component" value="Unassembled WGS sequence"/>
</dbReference>
<dbReference type="InterPro" id="IPR013762">
    <property type="entry name" value="Integrase-like_cat_sf"/>
</dbReference>
<keyword evidence="3 5" id="KW-0238">DNA-binding</keyword>
<dbReference type="RefSeq" id="WP_168042720.1">
    <property type="nucleotide sequence ID" value="NZ_JAAEDK010000050.1"/>
</dbReference>
<dbReference type="Proteomes" id="UP001138708">
    <property type="component" value="Unassembled WGS sequence"/>
</dbReference>
<dbReference type="AlphaFoldDB" id="A0A9X9WLW8"/>
<keyword evidence="2" id="KW-0229">DNA integration</keyword>
<accession>A0A9X9WLW8</accession>
<name>A0A9X9WLW8_9PROT</name>
<dbReference type="PROSITE" id="PS51898">
    <property type="entry name" value="TYR_RECOMBINASE"/>
    <property type="match status" value="1"/>
</dbReference>
<comment type="caution">
    <text evidence="8">The sequence shown here is derived from an EMBL/GenBank/DDBJ whole genome shotgun (WGS) entry which is preliminary data.</text>
</comment>
<feature type="domain" description="Tyr recombinase" evidence="6">
    <location>
        <begin position="209"/>
        <end position="417"/>
    </location>
</feature>
<dbReference type="Gene3D" id="3.30.160.390">
    <property type="entry name" value="Integrase, DNA-binding domain"/>
    <property type="match status" value="1"/>
</dbReference>
<dbReference type="PROSITE" id="PS51900">
    <property type="entry name" value="CB"/>
    <property type="match status" value="1"/>
</dbReference>
<dbReference type="PANTHER" id="PTHR30629">
    <property type="entry name" value="PROPHAGE INTEGRASE"/>
    <property type="match status" value="1"/>
</dbReference>
<proteinExistence type="inferred from homology"/>
<evidence type="ECO:0000259" key="6">
    <source>
        <dbReference type="PROSITE" id="PS51898"/>
    </source>
</evidence>
<evidence type="ECO:0000256" key="5">
    <source>
        <dbReference type="PROSITE-ProRule" id="PRU01248"/>
    </source>
</evidence>
<dbReference type="GO" id="GO:0006310">
    <property type="term" value="P:DNA recombination"/>
    <property type="evidence" value="ECO:0007669"/>
    <property type="project" value="UniProtKB-KW"/>
</dbReference>
<dbReference type="GO" id="GO:0003677">
    <property type="term" value="F:DNA binding"/>
    <property type="evidence" value="ECO:0007669"/>
    <property type="project" value="UniProtKB-UniRule"/>
</dbReference>
<evidence type="ECO:0000259" key="7">
    <source>
        <dbReference type="PROSITE" id="PS51900"/>
    </source>
</evidence>
<evidence type="ECO:0000256" key="1">
    <source>
        <dbReference type="ARBA" id="ARBA00008857"/>
    </source>
</evidence>
<dbReference type="GO" id="GO:0015074">
    <property type="term" value="P:DNA integration"/>
    <property type="evidence" value="ECO:0007669"/>
    <property type="project" value="UniProtKB-KW"/>
</dbReference>
<evidence type="ECO:0000256" key="2">
    <source>
        <dbReference type="ARBA" id="ARBA00022908"/>
    </source>
</evidence>
<protein>
    <submittedName>
        <fullName evidence="8">Integrase arm-type DNA-binding domain-containing protein</fullName>
    </submittedName>
</protein>
<gene>
    <name evidence="9" type="ORF">GWK15_17825</name>
    <name evidence="8" type="ORF">GXW75_18885</name>
</gene>
<dbReference type="Gene3D" id="1.10.150.130">
    <property type="match status" value="1"/>
</dbReference>
<comment type="similarity">
    <text evidence="1">Belongs to the 'phage' integrase family.</text>
</comment>
<dbReference type="SUPFAM" id="SSF56349">
    <property type="entry name" value="DNA breaking-rejoining enzymes"/>
    <property type="match status" value="1"/>
</dbReference>
<evidence type="ECO:0000313" key="9">
    <source>
        <dbReference type="EMBL" id="NKE18818.1"/>
    </source>
</evidence>
<evidence type="ECO:0000313" key="8">
    <source>
        <dbReference type="EMBL" id="MBR0661328.1"/>
    </source>
</evidence>
<dbReference type="Pfam" id="PF00589">
    <property type="entry name" value="Phage_integrase"/>
    <property type="match status" value="1"/>
</dbReference>
<dbReference type="Pfam" id="PF22022">
    <property type="entry name" value="Phage_int_M"/>
    <property type="match status" value="1"/>
</dbReference>
<organism evidence="8 11">
    <name type="scientific">Neoroseomonas oryzicola</name>
    <dbReference type="NCBI Taxonomy" id="535904"/>
    <lineage>
        <taxon>Bacteria</taxon>
        <taxon>Pseudomonadati</taxon>
        <taxon>Pseudomonadota</taxon>
        <taxon>Alphaproteobacteria</taxon>
        <taxon>Acetobacterales</taxon>
        <taxon>Acetobacteraceae</taxon>
        <taxon>Neoroseomonas</taxon>
    </lineage>
</organism>
<evidence type="ECO:0000256" key="3">
    <source>
        <dbReference type="ARBA" id="ARBA00023125"/>
    </source>
</evidence>